<dbReference type="InterPro" id="IPR036291">
    <property type="entry name" value="NAD(P)-bd_dom_sf"/>
</dbReference>
<protein>
    <submittedName>
        <fullName evidence="2">NADPH:quinone reductase-like Zn-dependent oxidoreductase</fullName>
    </submittedName>
</protein>
<feature type="domain" description="Enoyl reductase (ER)" evidence="1">
    <location>
        <begin position="22"/>
        <end position="305"/>
    </location>
</feature>
<dbReference type="Gene3D" id="3.90.180.10">
    <property type="entry name" value="Medium-chain alcohol dehydrogenases, catalytic domain"/>
    <property type="match status" value="1"/>
</dbReference>
<dbReference type="Pfam" id="PF08240">
    <property type="entry name" value="ADH_N"/>
    <property type="match status" value="1"/>
</dbReference>
<dbReference type="GO" id="GO:0016491">
    <property type="term" value="F:oxidoreductase activity"/>
    <property type="evidence" value="ECO:0007669"/>
    <property type="project" value="InterPro"/>
</dbReference>
<dbReference type="PANTHER" id="PTHR11695">
    <property type="entry name" value="ALCOHOL DEHYDROGENASE RELATED"/>
    <property type="match status" value="1"/>
</dbReference>
<accession>A0A2N3VIW3</accession>
<keyword evidence="3" id="KW-1185">Reference proteome</keyword>
<dbReference type="SUPFAM" id="SSF50129">
    <property type="entry name" value="GroES-like"/>
    <property type="match status" value="1"/>
</dbReference>
<evidence type="ECO:0000313" key="2">
    <source>
        <dbReference type="EMBL" id="PKV81557.1"/>
    </source>
</evidence>
<dbReference type="InterPro" id="IPR011032">
    <property type="entry name" value="GroES-like_sf"/>
</dbReference>
<name>A0A2N3VIW3_9NOCA</name>
<dbReference type="InterPro" id="IPR013154">
    <property type="entry name" value="ADH-like_N"/>
</dbReference>
<reference evidence="2 3" key="1">
    <citation type="submission" date="2017-12" db="EMBL/GenBank/DDBJ databases">
        <title>Sequencing the genomes of 1000 Actinobacteria strains.</title>
        <authorList>
            <person name="Klenk H.-P."/>
        </authorList>
    </citation>
    <scope>NUCLEOTIDE SEQUENCE [LARGE SCALE GENOMIC DNA]</scope>
    <source>
        <strain evidence="2 3">DSM 44489</strain>
    </source>
</reference>
<evidence type="ECO:0000313" key="3">
    <source>
        <dbReference type="Proteomes" id="UP000233766"/>
    </source>
</evidence>
<dbReference type="InterPro" id="IPR020843">
    <property type="entry name" value="ER"/>
</dbReference>
<dbReference type="SMART" id="SM00829">
    <property type="entry name" value="PKS_ER"/>
    <property type="match status" value="1"/>
</dbReference>
<dbReference type="Proteomes" id="UP000233766">
    <property type="component" value="Unassembled WGS sequence"/>
</dbReference>
<dbReference type="Gene3D" id="3.40.50.720">
    <property type="entry name" value="NAD(P)-binding Rossmann-like Domain"/>
    <property type="match status" value="1"/>
</dbReference>
<sequence>MAGTPPRRRLDGIWQIVQRSFGGPDVFERVEVPRPAPGPGEVLVRVVATSVNAADRKVRSGLIRQLGEPPLVLGLDVSGVVAAVGDGATRFGPGDAVYGMVFGGANAEYVVAQQNRLARVPASIDPVRAAALPVAGIAAWQALSSVRPGDRVLVHAAAGGVGHLAVQIAARREVSIAATARTGNHAFLRELGVSDPIDYRTTDFTTAVRDVDLVVDLIGGDYTDRSLTVLSGTGAVVAAEGPATHRDSRVRRFYVDPTTAALDELAAAVDRGDLTVDIAQILPITELAAAHRRSESGRVRGKIVLTADR</sequence>
<dbReference type="InterPro" id="IPR050700">
    <property type="entry name" value="YIM1/Zinc_Alcohol_DH_Fams"/>
</dbReference>
<proteinExistence type="predicted"/>
<dbReference type="AlphaFoldDB" id="A0A2N3VIW3"/>
<dbReference type="CDD" id="cd05289">
    <property type="entry name" value="MDR_like_2"/>
    <property type="match status" value="1"/>
</dbReference>
<gene>
    <name evidence="2" type="ORF">ATK86_6025</name>
</gene>
<organism evidence="2 3">
    <name type="scientific">Nocardia fluminea</name>
    <dbReference type="NCBI Taxonomy" id="134984"/>
    <lineage>
        <taxon>Bacteria</taxon>
        <taxon>Bacillati</taxon>
        <taxon>Actinomycetota</taxon>
        <taxon>Actinomycetes</taxon>
        <taxon>Mycobacteriales</taxon>
        <taxon>Nocardiaceae</taxon>
        <taxon>Nocardia</taxon>
    </lineage>
</organism>
<evidence type="ECO:0000259" key="1">
    <source>
        <dbReference type="SMART" id="SM00829"/>
    </source>
</evidence>
<dbReference type="PANTHER" id="PTHR11695:SF294">
    <property type="entry name" value="RETICULON-4-INTERACTING PROTEIN 1, MITOCHONDRIAL"/>
    <property type="match status" value="1"/>
</dbReference>
<dbReference type="SUPFAM" id="SSF51735">
    <property type="entry name" value="NAD(P)-binding Rossmann-fold domains"/>
    <property type="match status" value="1"/>
</dbReference>
<comment type="caution">
    <text evidence="2">The sequence shown here is derived from an EMBL/GenBank/DDBJ whole genome shotgun (WGS) entry which is preliminary data.</text>
</comment>
<dbReference type="Pfam" id="PF13602">
    <property type="entry name" value="ADH_zinc_N_2"/>
    <property type="match status" value="1"/>
</dbReference>
<dbReference type="EMBL" id="PJMW01000002">
    <property type="protein sequence ID" value="PKV81557.1"/>
    <property type="molecule type" value="Genomic_DNA"/>
</dbReference>